<accession>A0A1W0CQ06</accession>
<sequence>MRAPIAKLELSRLQQLQEQIKQLRIITAGQDEVYDLVKLLEQRYLQADEGLIHGILHVHAANQGLHALMTLLQDSQENKQVNCDQMAALLEPIRQELQAGFVQISDVI</sequence>
<evidence type="ECO:0000313" key="2">
    <source>
        <dbReference type="Proteomes" id="UP000192721"/>
    </source>
</evidence>
<name>A0A1W0CQ06_9NEIS</name>
<dbReference type="Proteomes" id="UP000192721">
    <property type="component" value="Unassembled WGS sequence"/>
</dbReference>
<dbReference type="RefSeq" id="WP_081556103.1">
    <property type="nucleotide sequence ID" value="NZ_MUKV01000021.1"/>
</dbReference>
<dbReference type="AlphaFoldDB" id="A0A1W0CQ06"/>
<proteinExistence type="predicted"/>
<organism evidence="1 2">
    <name type="scientific">Chromobacterium haemolyticum</name>
    <dbReference type="NCBI Taxonomy" id="394935"/>
    <lineage>
        <taxon>Bacteria</taxon>
        <taxon>Pseudomonadati</taxon>
        <taxon>Pseudomonadota</taxon>
        <taxon>Betaproteobacteria</taxon>
        <taxon>Neisseriales</taxon>
        <taxon>Chromobacteriaceae</taxon>
        <taxon>Chromobacterium</taxon>
    </lineage>
</organism>
<gene>
    <name evidence="1" type="ORF">B0T45_15580</name>
</gene>
<protein>
    <recommendedName>
        <fullName evidence="3">DUF1484 domain-containing protein</fullName>
    </recommendedName>
</protein>
<evidence type="ECO:0000313" key="1">
    <source>
        <dbReference type="EMBL" id="OQS36907.1"/>
    </source>
</evidence>
<comment type="caution">
    <text evidence="1">The sequence shown here is derived from an EMBL/GenBank/DDBJ whole genome shotgun (WGS) entry which is preliminary data.</text>
</comment>
<dbReference type="EMBL" id="MUKV01000021">
    <property type="protein sequence ID" value="OQS36907.1"/>
    <property type="molecule type" value="Genomic_DNA"/>
</dbReference>
<evidence type="ECO:0008006" key="3">
    <source>
        <dbReference type="Google" id="ProtNLM"/>
    </source>
</evidence>
<reference evidence="1 2" key="1">
    <citation type="submission" date="2017-02" db="EMBL/GenBank/DDBJ databases">
        <title>Chromobacterium haemolyticum H5244.</title>
        <authorList>
            <person name="Gulvik C.A."/>
        </authorList>
    </citation>
    <scope>NUCLEOTIDE SEQUENCE [LARGE SCALE GENOMIC DNA]</scope>
    <source>
        <strain evidence="1 2">H5244</strain>
    </source>
</reference>